<sequence length="158" mass="16570">MSQSAPAGWYPQPDGTQRWWTGAAWAEPAAPSSGAVVHGEVVRAQPTPPPQQVPTSYPLPPGQPAPLVAGTYGYAPATRVAPKSAGIAVIASFFLPGLGQFINGQAGKGVAFLLSYFVGFLLLFVLVGIVVIPVVWIWSMVDAYSSAQAWNARHGILS</sequence>
<keyword evidence="1" id="KW-0472">Membrane</keyword>
<accession>A0ABS2CK66</accession>
<evidence type="ECO:0008006" key="4">
    <source>
        <dbReference type="Google" id="ProtNLM"/>
    </source>
</evidence>
<organism evidence="2 3">
    <name type="scientific">Phycicoccus sonneratiae</name>
    <dbReference type="NCBI Taxonomy" id="2807628"/>
    <lineage>
        <taxon>Bacteria</taxon>
        <taxon>Bacillati</taxon>
        <taxon>Actinomycetota</taxon>
        <taxon>Actinomycetes</taxon>
        <taxon>Micrococcales</taxon>
        <taxon>Intrasporangiaceae</taxon>
        <taxon>Phycicoccus</taxon>
    </lineage>
</organism>
<evidence type="ECO:0000256" key="1">
    <source>
        <dbReference type="SAM" id="Phobius"/>
    </source>
</evidence>
<gene>
    <name evidence="2" type="ORF">JQN70_07765</name>
</gene>
<protein>
    <recommendedName>
        <fullName evidence="4">DUF2510 domain-containing protein</fullName>
    </recommendedName>
</protein>
<name>A0ABS2CK66_9MICO</name>
<dbReference type="RefSeq" id="WP_204130754.1">
    <property type="nucleotide sequence ID" value="NZ_JAFDVD010000008.1"/>
</dbReference>
<feature type="transmembrane region" description="Helical" evidence="1">
    <location>
        <begin position="85"/>
        <end position="102"/>
    </location>
</feature>
<keyword evidence="3" id="KW-1185">Reference proteome</keyword>
<dbReference type="Proteomes" id="UP001430172">
    <property type="component" value="Unassembled WGS sequence"/>
</dbReference>
<keyword evidence="1" id="KW-1133">Transmembrane helix</keyword>
<evidence type="ECO:0000313" key="2">
    <source>
        <dbReference type="EMBL" id="MBM6400276.1"/>
    </source>
</evidence>
<reference evidence="2" key="1">
    <citation type="submission" date="2021-02" db="EMBL/GenBank/DDBJ databases">
        <title>Phycicoccus sp. MQZ13P-5T, whole genome shotgun sequence.</title>
        <authorList>
            <person name="Tuo L."/>
        </authorList>
    </citation>
    <scope>NUCLEOTIDE SEQUENCE</scope>
    <source>
        <strain evidence="2">MQZ13P-5</strain>
    </source>
</reference>
<keyword evidence="1" id="KW-0812">Transmembrane</keyword>
<proteinExistence type="predicted"/>
<feature type="transmembrane region" description="Helical" evidence="1">
    <location>
        <begin position="114"/>
        <end position="138"/>
    </location>
</feature>
<dbReference type="EMBL" id="JAFDVD010000008">
    <property type="protein sequence ID" value="MBM6400276.1"/>
    <property type="molecule type" value="Genomic_DNA"/>
</dbReference>
<comment type="caution">
    <text evidence="2">The sequence shown here is derived from an EMBL/GenBank/DDBJ whole genome shotgun (WGS) entry which is preliminary data.</text>
</comment>
<evidence type="ECO:0000313" key="3">
    <source>
        <dbReference type="Proteomes" id="UP001430172"/>
    </source>
</evidence>